<dbReference type="GO" id="GO:0046921">
    <property type="term" value="F:alpha-(1-&gt;6)-fucosyltransferase activity"/>
    <property type="evidence" value="ECO:0007669"/>
    <property type="project" value="TreeGrafter"/>
</dbReference>
<evidence type="ECO:0000313" key="2">
    <source>
        <dbReference type="EMBL" id="CAE0284315.1"/>
    </source>
</evidence>
<dbReference type="AlphaFoldDB" id="A0A7S3H3L8"/>
<feature type="chain" id="PRO_5031001135" evidence="1">
    <location>
        <begin position="20"/>
        <end position="345"/>
    </location>
</feature>
<protein>
    <submittedName>
        <fullName evidence="2">Uncharacterized protein</fullName>
    </submittedName>
</protein>
<accession>A0A7S3H3L8</accession>
<dbReference type="PANTHER" id="PTHR13132">
    <property type="entry name" value="ALPHA- 1,6 -FUCOSYLTRANSFERASE"/>
    <property type="match status" value="1"/>
</dbReference>
<reference evidence="2" key="1">
    <citation type="submission" date="2021-01" db="EMBL/GenBank/DDBJ databases">
        <authorList>
            <person name="Corre E."/>
            <person name="Pelletier E."/>
            <person name="Niang G."/>
            <person name="Scheremetjew M."/>
            <person name="Finn R."/>
            <person name="Kale V."/>
            <person name="Holt S."/>
            <person name="Cochrane G."/>
            <person name="Meng A."/>
            <person name="Brown T."/>
            <person name="Cohen L."/>
        </authorList>
    </citation>
    <scope>NUCLEOTIDE SEQUENCE</scope>
    <source>
        <strain evidence="2">CCAP 955/1</strain>
    </source>
</reference>
<gene>
    <name evidence="2" type="ORF">SELO1098_LOCUS13156</name>
</gene>
<name>A0A7S3H3L8_9STRA</name>
<dbReference type="EMBL" id="HBIC01026436">
    <property type="protein sequence ID" value="CAE0284315.1"/>
    <property type="molecule type" value="Transcribed_RNA"/>
</dbReference>
<dbReference type="Gene3D" id="3.40.50.11350">
    <property type="match status" value="1"/>
</dbReference>
<dbReference type="PANTHER" id="PTHR13132:SF29">
    <property type="entry name" value="ALPHA-(1,6)-FUCOSYLTRANSFERASE"/>
    <property type="match status" value="1"/>
</dbReference>
<feature type="signal peptide" evidence="1">
    <location>
        <begin position="1"/>
        <end position="19"/>
    </location>
</feature>
<keyword evidence="1" id="KW-0732">Signal</keyword>
<organism evidence="2">
    <name type="scientific">Spumella elongata</name>
    <dbReference type="NCBI Taxonomy" id="89044"/>
    <lineage>
        <taxon>Eukaryota</taxon>
        <taxon>Sar</taxon>
        <taxon>Stramenopiles</taxon>
        <taxon>Ochrophyta</taxon>
        <taxon>Chrysophyceae</taxon>
        <taxon>Chromulinales</taxon>
        <taxon>Chromulinaceae</taxon>
        <taxon>Spumella</taxon>
    </lineage>
</organism>
<proteinExistence type="predicted"/>
<sequence length="345" mass="39982">MLLFFTVLLCLELAVLSRSEHLTNKLNHVWINRPLQSDLAKEIQEHQSKCTPKVAHHWQQKSGMGSDLHIWTQTICNSMQAGETLLQLDEPWIWNDKNFCKEGNHTQPFSCYFNLQSNCPNSTNVNHPAKWTNGWNMCPKYIKDMDSRQNFRAAAIEYLFSNLNPRLVREAEDAIKEVFGPNGIPKDMITLHLRLGDKHTEMKLVTPLEYYNAIDNVIDRHPHLTDPHIYVTTESLDGLEKVQEQLKKHQKTWKVHFYAPAVFNSKEVISPMDMADKTQGSIGKHSIIALLLAMEARYYILTSGSNWSRLIDELRKNVVDVQCNKCTEMVDLRRANNRNADNWRL</sequence>
<dbReference type="GO" id="GO:0006487">
    <property type="term" value="P:protein N-linked glycosylation"/>
    <property type="evidence" value="ECO:0007669"/>
    <property type="project" value="TreeGrafter"/>
</dbReference>
<evidence type="ECO:0000256" key="1">
    <source>
        <dbReference type="SAM" id="SignalP"/>
    </source>
</evidence>